<dbReference type="Gene3D" id="1.20.58.60">
    <property type="match status" value="1"/>
</dbReference>
<protein>
    <submittedName>
        <fullName evidence="2">Kalirin-like</fullName>
    </submittedName>
</protein>
<evidence type="ECO:0000313" key="1">
    <source>
        <dbReference type="Proteomes" id="UP000079169"/>
    </source>
</evidence>
<sequence length="134" mass="15137">MYLSGAVILDTENTYTNSEKLLTAAEELAQTGECNADEIYAVAHELETHVTSFAARVEQRRRRLDLAVHFYTHEKELESWLDELRVEKDACEEAPESLDATQRLLDQWSQQRAASLDACHSTIAQGEALLAELK</sequence>
<dbReference type="RefSeq" id="XP_008473458.1">
    <property type="nucleotide sequence ID" value="XM_008475236.2"/>
</dbReference>
<organism evidence="1 2">
    <name type="scientific">Diaphorina citri</name>
    <name type="common">Asian citrus psyllid</name>
    <dbReference type="NCBI Taxonomy" id="121845"/>
    <lineage>
        <taxon>Eukaryota</taxon>
        <taxon>Metazoa</taxon>
        <taxon>Ecdysozoa</taxon>
        <taxon>Arthropoda</taxon>
        <taxon>Hexapoda</taxon>
        <taxon>Insecta</taxon>
        <taxon>Pterygota</taxon>
        <taxon>Neoptera</taxon>
        <taxon>Paraneoptera</taxon>
        <taxon>Hemiptera</taxon>
        <taxon>Sternorrhyncha</taxon>
        <taxon>Psylloidea</taxon>
        <taxon>Psyllidae</taxon>
        <taxon>Diaphorininae</taxon>
        <taxon>Diaphorina</taxon>
    </lineage>
</organism>
<dbReference type="AlphaFoldDB" id="A0A1S3D3B2"/>
<evidence type="ECO:0000313" key="2">
    <source>
        <dbReference type="RefSeq" id="XP_008473458.1"/>
    </source>
</evidence>
<accession>A0A1S3D3B2</accession>
<name>A0A1S3D3B2_DIACI</name>
<dbReference type="SUPFAM" id="SSF46966">
    <property type="entry name" value="Spectrin repeat"/>
    <property type="match status" value="1"/>
</dbReference>
<proteinExistence type="predicted"/>
<gene>
    <name evidence="2" type="primary">LOC103510560</name>
</gene>
<dbReference type="PaxDb" id="121845-A0A1S3D3B2"/>
<dbReference type="GeneID" id="103510560"/>
<dbReference type="STRING" id="121845.A0A1S3D3B2"/>
<keyword evidence="1" id="KW-1185">Reference proteome</keyword>
<dbReference type="Proteomes" id="UP000079169">
    <property type="component" value="Unplaced"/>
</dbReference>
<dbReference type="KEGG" id="dci:103510560"/>
<reference evidence="2" key="1">
    <citation type="submission" date="2025-08" db="UniProtKB">
        <authorList>
            <consortium name="RefSeq"/>
        </authorList>
    </citation>
    <scope>IDENTIFICATION</scope>
</reference>